<protein>
    <submittedName>
        <fullName evidence="2">Predicted protein</fullName>
    </submittedName>
</protein>
<dbReference type="SUPFAM" id="SSF54236">
    <property type="entry name" value="Ubiquitin-like"/>
    <property type="match status" value="1"/>
</dbReference>
<evidence type="ECO:0000313" key="3">
    <source>
        <dbReference type="Proteomes" id="UP000008694"/>
    </source>
</evidence>
<evidence type="ECO:0000313" key="2">
    <source>
        <dbReference type="EMBL" id="EFH39117.1"/>
    </source>
</evidence>
<dbReference type="Gene3D" id="1.10.8.10">
    <property type="entry name" value="DNA helicase RuvA subunit, C-terminal domain"/>
    <property type="match status" value="1"/>
</dbReference>
<keyword evidence="3" id="KW-1185">Reference proteome</keyword>
<dbReference type="CDD" id="cd14273">
    <property type="entry name" value="UBA_TAP-C_like"/>
    <property type="match status" value="1"/>
</dbReference>
<feature type="non-terminal residue" evidence="2">
    <location>
        <position position="1"/>
    </location>
</feature>
<gene>
    <name evidence="2" type="ORF">ARALYDRAFT_655662</name>
</gene>
<proteinExistence type="predicted"/>
<organism evidence="3">
    <name type="scientific">Arabidopsis lyrata subsp. lyrata</name>
    <name type="common">Lyre-leaved rock-cress</name>
    <dbReference type="NCBI Taxonomy" id="81972"/>
    <lineage>
        <taxon>Eukaryota</taxon>
        <taxon>Viridiplantae</taxon>
        <taxon>Streptophyta</taxon>
        <taxon>Embryophyta</taxon>
        <taxon>Tracheophyta</taxon>
        <taxon>Spermatophyta</taxon>
        <taxon>Magnoliopsida</taxon>
        <taxon>eudicotyledons</taxon>
        <taxon>Gunneridae</taxon>
        <taxon>Pentapetalae</taxon>
        <taxon>rosids</taxon>
        <taxon>malvids</taxon>
        <taxon>Brassicales</taxon>
        <taxon>Brassicaceae</taxon>
        <taxon>Camelineae</taxon>
        <taxon>Arabidopsis</taxon>
    </lineage>
</organism>
<dbReference type="SUPFAM" id="SSF46934">
    <property type="entry name" value="UBA-like"/>
    <property type="match status" value="1"/>
</dbReference>
<dbReference type="InterPro" id="IPR029071">
    <property type="entry name" value="Ubiquitin-like_domsf"/>
</dbReference>
<evidence type="ECO:0000256" key="1">
    <source>
        <dbReference type="SAM" id="MobiDB-lite"/>
    </source>
</evidence>
<name>D7MWG4_ARALL</name>
<dbReference type="EMBL" id="GL348802">
    <property type="protein sequence ID" value="EFH39117.1"/>
    <property type="molecule type" value="Genomic_DNA"/>
</dbReference>
<sequence>LVERRPPPSQKKSNPLRLVSKPQFQDYSKPLKIGSSSFDSMEVDSRGEHIPEAVPLMASSQVKPPEETWVDRILPEVSVSEASAEAPPNLPVQLSQFNYERISSFSNVVGGATREEAIDCLKLCNWDVDRAVGFYMDGFSEHEMSAEIAMSLKENRELPLPSIELPSQSQFQASLGYLKEGSTSSLMEVDPTKSERSLEEAGKENAAVAILGKASSQVDGEGVEKDSSMETFPDHVAYQDMIVVGPQAAGSTITITIILANGRLVNIPFRSNQTVRDIRDAIDELTPDDDKDYFLRSGAEVDYMDPDITVHEISTGDTTLLQIYL</sequence>
<dbReference type="AlphaFoldDB" id="D7MWG4"/>
<accession>D7MWG4</accession>
<dbReference type="InterPro" id="IPR009060">
    <property type="entry name" value="UBA-like_sf"/>
</dbReference>
<dbReference type="Proteomes" id="UP000008694">
    <property type="component" value="Unassembled WGS sequence"/>
</dbReference>
<feature type="region of interest" description="Disordered" evidence="1">
    <location>
        <begin position="1"/>
        <end position="20"/>
    </location>
</feature>
<dbReference type="HOGENOM" id="CLU_032520_0_0_1"/>
<dbReference type="Pfam" id="PF14555">
    <property type="entry name" value="UBA_4"/>
    <property type="match status" value="1"/>
</dbReference>
<reference evidence="3" key="1">
    <citation type="journal article" date="2011" name="Nat. Genet.">
        <title>The Arabidopsis lyrata genome sequence and the basis of rapid genome size change.</title>
        <authorList>
            <person name="Hu T.T."/>
            <person name="Pattyn P."/>
            <person name="Bakker E.G."/>
            <person name="Cao J."/>
            <person name="Cheng J.-F."/>
            <person name="Clark R.M."/>
            <person name="Fahlgren N."/>
            <person name="Fawcett J.A."/>
            <person name="Grimwood J."/>
            <person name="Gundlach H."/>
            <person name="Haberer G."/>
            <person name="Hollister J.D."/>
            <person name="Ossowski S."/>
            <person name="Ottilar R.P."/>
            <person name="Salamov A.A."/>
            <person name="Schneeberger K."/>
            <person name="Spannagl M."/>
            <person name="Wang X."/>
            <person name="Yang L."/>
            <person name="Nasrallah M.E."/>
            <person name="Bergelson J."/>
            <person name="Carrington J.C."/>
            <person name="Gaut B.S."/>
            <person name="Schmutz J."/>
            <person name="Mayer K.F.X."/>
            <person name="Van de Peer Y."/>
            <person name="Grigoriev I.V."/>
            <person name="Nordborg M."/>
            <person name="Weigel D."/>
            <person name="Guo Y.-L."/>
        </authorList>
    </citation>
    <scope>NUCLEOTIDE SEQUENCE [LARGE SCALE GENOMIC DNA]</scope>
    <source>
        <strain evidence="3">cv. MN47</strain>
    </source>
</reference>